<dbReference type="WBParaSite" id="PEQ_0000469601-mRNA-1">
    <property type="protein sequence ID" value="PEQ_0000469601-mRNA-1"/>
    <property type="gene ID" value="PEQ_0000469601"/>
</dbReference>
<accession>A0A914RDF1</accession>
<dbReference type="Proteomes" id="UP000887564">
    <property type="component" value="Unplaced"/>
</dbReference>
<organism evidence="1 2">
    <name type="scientific">Parascaris equorum</name>
    <name type="common">Equine roundworm</name>
    <dbReference type="NCBI Taxonomy" id="6256"/>
    <lineage>
        <taxon>Eukaryota</taxon>
        <taxon>Metazoa</taxon>
        <taxon>Ecdysozoa</taxon>
        <taxon>Nematoda</taxon>
        <taxon>Chromadorea</taxon>
        <taxon>Rhabditida</taxon>
        <taxon>Spirurina</taxon>
        <taxon>Ascaridomorpha</taxon>
        <taxon>Ascaridoidea</taxon>
        <taxon>Ascarididae</taxon>
        <taxon>Parascaris</taxon>
    </lineage>
</organism>
<protein>
    <submittedName>
        <fullName evidence="2">Uncharacterized protein</fullName>
    </submittedName>
</protein>
<sequence>MQITFLRTSSLLRYFRCSGGACKKLSATLQVV</sequence>
<proteinExistence type="predicted"/>
<evidence type="ECO:0000313" key="1">
    <source>
        <dbReference type="Proteomes" id="UP000887564"/>
    </source>
</evidence>
<name>A0A914RDF1_PAREQ</name>
<evidence type="ECO:0000313" key="2">
    <source>
        <dbReference type="WBParaSite" id="PEQ_0000469601-mRNA-1"/>
    </source>
</evidence>
<dbReference type="AlphaFoldDB" id="A0A914RDF1"/>
<keyword evidence="1" id="KW-1185">Reference proteome</keyword>
<reference evidence="2" key="1">
    <citation type="submission" date="2022-11" db="UniProtKB">
        <authorList>
            <consortium name="WormBaseParasite"/>
        </authorList>
    </citation>
    <scope>IDENTIFICATION</scope>
</reference>